<dbReference type="AlphaFoldDB" id="A0AAU6SXV7"/>
<dbReference type="PROSITE" id="PS51257">
    <property type="entry name" value="PROKAR_LIPOPROTEIN"/>
    <property type="match status" value="1"/>
</dbReference>
<organism evidence="1">
    <name type="scientific">bacterium 19CA03SA04</name>
    <dbReference type="NCBI Taxonomy" id="2920698"/>
    <lineage>
        <taxon>Bacteria</taxon>
    </lineage>
</organism>
<evidence type="ECO:0000313" key="1">
    <source>
        <dbReference type="EMBL" id="XAG24757.1"/>
    </source>
</evidence>
<protein>
    <recommendedName>
        <fullName evidence="2">Lipoprotein</fullName>
    </recommendedName>
</protein>
<accession>A0AAU6SXV7</accession>
<sequence length="517" mass="57877">MQKQIITSAIALTLFGCGGGESGNSGNPTPPVKNYTIDFLGTDLQATTGNCQIFGYGPEKENGERERVIAFKTQPSTSRYEVFIHNADGTVRQHFRGSDLNTQQLRFAQNKIPNDGYLSFAYFQSRAGTDSADITTFAKSVLPDSFSIETRVDRRGDSCLGPNTINPNPRDNLEGYIFPLLGGGISDFYLGFNTAYQNLENLTATYLREKDLPSKIVFSSQDRPLLAIQYTTNTEGTKLEQPLGFKFTPFSTRGTQSAELRLERVDWNNSTWLQPNDWTIENAFLFVNGKQVLPSANYAYLWQPLIENNTVIHNKFSYSESIGDNNYYLYLQGKQDANGNPLYWGMQHVAQGTTNRGASINANEQLNLNQLPPAEVPILDTCKADSTRQCLLINTNNLPSHAGIQRAVLTANSISSPFSLKQVFYTTIQDELPILLSNRSGIDTGLDKNTANSSISLLISDSKSVQEAFLYQHQTFEPERLSDLNIDYLPLLKNIAAQQDQQDLLKRQPYTWVWLEE</sequence>
<dbReference type="EMBL" id="CP095340">
    <property type="protein sequence ID" value="XAG24757.1"/>
    <property type="molecule type" value="Genomic_DNA"/>
</dbReference>
<reference evidence="1" key="1">
    <citation type="submission" date="2022-03" db="EMBL/GenBank/DDBJ databases">
        <title>Sea Food Isolates.</title>
        <authorList>
            <person name="Li c."/>
        </authorList>
    </citation>
    <scope>NUCLEOTIDE SEQUENCE</scope>
    <source>
        <strain evidence="1">19CA03SA04</strain>
    </source>
</reference>
<name>A0AAU6SXV7_UNCXX</name>
<proteinExistence type="predicted"/>
<evidence type="ECO:0008006" key="2">
    <source>
        <dbReference type="Google" id="ProtNLM"/>
    </source>
</evidence>
<gene>
    <name evidence="1" type="ORF">MRM62_00625</name>
</gene>